<accession>A0A8T1ZVB2</accession>
<organism evidence="2 3">
    <name type="scientific">Arabidopsis suecica</name>
    <name type="common">Swedish thale-cress</name>
    <name type="synonym">Cardaminopsis suecica</name>
    <dbReference type="NCBI Taxonomy" id="45249"/>
    <lineage>
        <taxon>Eukaryota</taxon>
        <taxon>Viridiplantae</taxon>
        <taxon>Streptophyta</taxon>
        <taxon>Embryophyta</taxon>
        <taxon>Tracheophyta</taxon>
        <taxon>Spermatophyta</taxon>
        <taxon>Magnoliopsida</taxon>
        <taxon>eudicotyledons</taxon>
        <taxon>Gunneridae</taxon>
        <taxon>Pentapetalae</taxon>
        <taxon>rosids</taxon>
        <taxon>malvids</taxon>
        <taxon>Brassicales</taxon>
        <taxon>Brassicaceae</taxon>
        <taxon>Camelineae</taxon>
        <taxon>Arabidopsis</taxon>
    </lineage>
</organism>
<evidence type="ECO:0000259" key="1">
    <source>
        <dbReference type="Pfam" id="PF13456"/>
    </source>
</evidence>
<dbReference type="Pfam" id="PF13456">
    <property type="entry name" value="RVT_3"/>
    <property type="match status" value="1"/>
</dbReference>
<keyword evidence="3" id="KW-1185">Reference proteome</keyword>
<proteinExistence type="predicted"/>
<dbReference type="GO" id="GO:0004523">
    <property type="term" value="F:RNA-DNA hybrid ribonuclease activity"/>
    <property type="evidence" value="ECO:0007669"/>
    <property type="project" value="InterPro"/>
</dbReference>
<gene>
    <name evidence="2" type="ORF">ISN44_As10g006070</name>
</gene>
<dbReference type="EMBL" id="JAEFBJ010000010">
    <property type="protein sequence ID" value="KAG7563840.1"/>
    <property type="molecule type" value="Genomic_DNA"/>
</dbReference>
<dbReference type="InterPro" id="IPR002156">
    <property type="entry name" value="RNaseH_domain"/>
</dbReference>
<dbReference type="PANTHER" id="PTHR47074:SF78">
    <property type="entry name" value="GB|AAF30348.1-RELATED"/>
    <property type="match status" value="1"/>
</dbReference>
<protein>
    <submittedName>
        <fullName evidence="2">Ribonuclease H domain</fullName>
    </submittedName>
</protein>
<name>A0A8T1ZVB2_ARASU</name>
<comment type="caution">
    <text evidence="2">The sequence shown here is derived from an EMBL/GenBank/DDBJ whole genome shotgun (WGS) entry which is preliminary data.</text>
</comment>
<dbReference type="AlphaFoldDB" id="A0A8T1ZVB2"/>
<evidence type="ECO:0000313" key="3">
    <source>
        <dbReference type="Proteomes" id="UP000694251"/>
    </source>
</evidence>
<evidence type="ECO:0000313" key="2">
    <source>
        <dbReference type="EMBL" id="KAG7563840.1"/>
    </source>
</evidence>
<dbReference type="PANTHER" id="PTHR47074">
    <property type="entry name" value="BNAC02G40300D PROTEIN"/>
    <property type="match status" value="1"/>
</dbReference>
<dbReference type="Proteomes" id="UP000694251">
    <property type="component" value="Chromosome 10"/>
</dbReference>
<reference evidence="2 3" key="1">
    <citation type="submission" date="2020-12" db="EMBL/GenBank/DDBJ databases">
        <title>Concerted genomic and epigenomic changes stabilize Arabidopsis allopolyploids.</title>
        <authorList>
            <person name="Chen Z."/>
        </authorList>
    </citation>
    <scope>NUCLEOTIDE SEQUENCE [LARGE SCALE GENOMIC DNA]</scope>
    <source>
        <strain evidence="2">As9502</strain>
        <tissue evidence="2">Leaf</tissue>
    </source>
</reference>
<sequence length="247" mass="29333">MIKINAVIECYNNDNLASLEQQIPIWTLWRIWKSRNQLLYQNLESTWQHDTIKAIEEATEWVSCWQEDLSRNATPDTFQRNSRRSHWKKPRQDFIKCNYDCKFSQNGNETRAAWIVRDSDGFFIRAGLSRGGRVLSVLEAEFQSLVMAMQHTWSQGNRRVIFEGDNQTVLKLVKGEAYNFRVHNWIREVRFWQEKFSTVEFHWTSRENNRAADRLAKTSIRNHSSFVSFFHVPSSIVNILHEDHLSH</sequence>
<dbReference type="InterPro" id="IPR044730">
    <property type="entry name" value="RNase_H-like_dom_plant"/>
</dbReference>
<dbReference type="GO" id="GO:0003676">
    <property type="term" value="F:nucleic acid binding"/>
    <property type="evidence" value="ECO:0007669"/>
    <property type="project" value="InterPro"/>
</dbReference>
<dbReference type="InterPro" id="IPR052929">
    <property type="entry name" value="RNase_H-like_EbsB-rel"/>
</dbReference>
<dbReference type="CDD" id="cd06222">
    <property type="entry name" value="RNase_H_like"/>
    <property type="match status" value="1"/>
</dbReference>
<feature type="domain" description="RNase H type-1" evidence="1">
    <location>
        <begin position="98"/>
        <end position="218"/>
    </location>
</feature>
<dbReference type="OrthoDB" id="1029524at2759"/>